<proteinExistence type="predicted"/>
<dbReference type="AlphaFoldDB" id="A0A484CN74"/>
<evidence type="ECO:0000313" key="3">
    <source>
        <dbReference type="EMBL" id="TDH03535.1"/>
    </source>
</evidence>
<dbReference type="PANTHER" id="PTHR21845:SF2">
    <property type="entry name" value="MATRIX-REMODELING-ASSOCIATED PROTEIN 7"/>
    <property type="match status" value="1"/>
</dbReference>
<accession>A0A484CN74</accession>
<keyword evidence="4" id="KW-1185">Reference proteome</keyword>
<evidence type="ECO:0000313" key="4">
    <source>
        <dbReference type="Proteomes" id="UP000295070"/>
    </source>
</evidence>
<evidence type="ECO:0008006" key="5">
    <source>
        <dbReference type="Google" id="ProtNLM"/>
    </source>
</evidence>
<protein>
    <recommendedName>
        <fullName evidence="5">Matrix-remodeling-associated protein 7</fullName>
    </recommendedName>
</protein>
<feature type="compositionally biased region" description="Acidic residues" evidence="1">
    <location>
        <begin position="147"/>
        <end position="156"/>
    </location>
</feature>
<feature type="region of interest" description="Disordered" evidence="1">
    <location>
        <begin position="27"/>
        <end position="199"/>
    </location>
</feature>
<feature type="compositionally biased region" description="Basic and acidic residues" evidence="1">
    <location>
        <begin position="186"/>
        <end position="199"/>
    </location>
</feature>
<evidence type="ECO:0000256" key="1">
    <source>
        <dbReference type="SAM" id="MobiDB-lite"/>
    </source>
</evidence>
<feature type="compositionally biased region" description="Pro residues" evidence="1">
    <location>
        <begin position="74"/>
        <end position="103"/>
    </location>
</feature>
<reference evidence="3 4" key="1">
    <citation type="submission" date="2019-01" db="EMBL/GenBank/DDBJ databases">
        <title>A chromosome-scale genome assembly of the yellow perch, Perca flavescens.</title>
        <authorList>
            <person name="Feron R."/>
            <person name="Morvezen R."/>
            <person name="Bestin A."/>
            <person name="Haffray P."/>
            <person name="Klopp C."/>
            <person name="Zahm M."/>
            <person name="Cabau C."/>
            <person name="Roques C."/>
            <person name="Donnadieu C."/>
            <person name="Bouchez O."/>
            <person name="Christie M."/>
            <person name="Larson W."/>
            <person name="Guiguen Y."/>
        </authorList>
    </citation>
    <scope>NUCLEOTIDE SEQUENCE [LARGE SCALE GENOMIC DNA]</scope>
    <source>
        <strain evidence="3">YP-PL-M2</strain>
        <tissue evidence="3">Blood</tissue>
    </source>
</reference>
<keyword evidence="2" id="KW-0812">Transmembrane</keyword>
<keyword evidence="2" id="KW-1133">Transmembrane helix</keyword>
<feature type="compositionally biased region" description="Low complexity" evidence="1">
    <location>
        <begin position="52"/>
        <end position="73"/>
    </location>
</feature>
<organism evidence="3 4">
    <name type="scientific">Perca flavescens</name>
    <name type="common">American yellow perch</name>
    <name type="synonym">Morone flavescens</name>
    <dbReference type="NCBI Taxonomy" id="8167"/>
    <lineage>
        <taxon>Eukaryota</taxon>
        <taxon>Metazoa</taxon>
        <taxon>Chordata</taxon>
        <taxon>Craniata</taxon>
        <taxon>Vertebrata</taxon>
        <taxon>Euteleostomi</taxon>
        <taxon>Actinopterygii</taxon>
        <taxon>Neopterygii</taxon>
        <taxon>Teleostei</taxon>
        <taxon>Neoteleostei</taxon>
        <taxon>Acanthomorphata</taxon>
        <taxon>Eupercaria</taxon>
        <taxon>Perciformes</taxon>
        <taxon>Percoidei</taxon>
        <taxon>Percidae</taxon>
        <taxon>Percinae</taxon>
        <taxon>Perca</taxon>
    </lineage>
</organism>
<feature type="transmembrane region" description="Helical" evidence="2">
    <location>
        <begin position="6"/>
        <end position="26"/>
    </location>
</feature>
<keyword evidence="2" id="KW-0472">Membrane</keyword>
<sequence length="199" mass="21273">MDLDPAVIIPAIIFTVVAVYFASSYLNKKPDSSGSAAGKKKPKVGYGDEVPPSRALAPRLPAENIPVKVAPEPVKAPKPVPEPVKAPEPAPEPPAAVPEPASEPEPEPERVPEPEPEPVAVPDPEPVAESEPEPVEKVLPEPTPEPAVEESPEPEPETALNNDVAAAEEKVTFTPGKKQSKFETLMTKEEMEEEQRAPE</sequence>
<comment type="caution">
    <text evidence="3">The sequence shown here is derived from an EMBL/GenBank/DDBJ whole genome shotgun (WGS) entry which is preliminary data.</text>
</comment>
<name>A0A484CN74_PERFV</name>
<dbReference type="STRING" id="8167.A0A484CN74"/>
<evidence type="ECO:0000256" key="2">
    <source>
        <dbReference type="SAM" id="Phobius"/>
    </source>
</evidence>
<dbReference type="InterPro" id="IPR026622">
    <property type="entry name" value="Mxra7"/>
</dbReference>
<dbReference type="PANTHER" id="PTHR21845">
    <property type="entry name" value="TRANSMEMBRANE ANCHOR PROTEIN 1"/>
    <property type="match status" value="1"/>
</dbReference>
<gene>
    <name evidence="3" type="ORF">EPR50_G00164440</name>
</gene>
<dbReference type="EMBL" id="SCKG01000015">
    <property type="protein sequence ID" value="TDH03535.1"/>
    <property type="molecule type" value="Genomic_DNA"/>
</dbReference>
<dbReference type="Proteomes" id="UP000295070">
    <property type="component" value="Chromosome 15"/>
</dbReference>